<protein>
    <submittedName>
        <fullName evidence="2">Uncharacterized protein</fullName>
    </submittedName>
</protein>
<dbReference type="AlphaFoldDB" id="A0A2A2K4A7"/>
<feature type="region of interest" description="Disordered" evidence="1">
    <location>
        <begin position="42"/>
        <end position="71"/>
    </location>
</feature>
<dbReference type="OrthoDB" id="5872951at2759"/>
<organism evidence="2 3">
    <name type="scientific">Diploscapter pachys</name>
    <dbReference type="NCBI Taxonomy" id="2018661"/>
    <lineage>
        <taxon>Eukaryota</taxon>
        <taxon>Metazoa</taxon>
        <taxon>Ecdysozoa</taxon>
        <taxon>Nematoda</taxon>
        <taxon>Chromadorea</taxon>
        <taxon>Rhabditida</taxon>
        <taxon>Rhabditina</taxon>
        <taxon>Rhabditomorpha</taxon>
        <taxon>Rhabditoidea</taxon>
        <taxon>Rhabditidae</taxon>
        <taxon>Diploscapter</taxon>
    </lineage>
</organism>
<evidence type="ECO:0000313" key="2">
    <source>
        <dbReference type="EMBL" id="PAV68732.1"/>
    </source>
</evidence>
<sequence>MIFEVPMDHFPVNSVRCDRKQPTFRLQTSSCPEQKMICSMQQSLQKGPSVATGPMSQKRPLTANPNTRRPIPPLLKRAMTSPSLPVGNLSSTLLSRLSPTISRTSSITNIINLSRVVSTVSLNAA</sequence>
<evidence type="ECO:0000256" key="1">
    <source>
        <dbReference type="SAM" id="MobiDB-lite"/>
    </source>
</evidence>
<dbReference type="Proteomes" id="UP000218231">
    <property type="component" value="Unassembled WGS sequence"/>
</dbReference>
<gene>
    <name evidence="2" type="ORF">WR25_15149</name>
</gene>
<name>A0A2A2K4A7_9BILA</name>
<keyword evidence="3" id="KW-1185">Reference proteome</keyword>
<dbReference type="EMBL" id="LIAE01009702">
    <property type="protein sequence ID" value="PAV68732.1"/>
    <property type="molecule type" value="Genomic_DNA"/>
</dbReference>
<evidence type="ECO:0000313" key="3">
    <source>
        <dbReference type="Proteomes" id="UP000218231"/>
    </source>
</evidence>
<reference evidence="2 3" key="1">
    <citation type="journal article" date="2017" name="Curr. Biol.">
        <title>Genome architecture and evolution of a unichromosomal asexual nematode.</title>
        <authorList>
            <person name="Fradin H."/>
            <person name="Zegar C."/>
            <person name="Gutwein M."/>
            <person name="Lucas J."/>
            <person name="Kovtun M."/>
            <person name="Corcoran D."/>
            <person name="Baugh L.R."/>
            <person name="Kiontke K."/>
            <person name="Gunsalus K."/>
            <person name="Fitch D.H."/>
            <person name="Piano F."/>
        </authorList>
    </citation>
    <scope>NUCLEOTIDE SEQUENCE [LARGE SCALE GENOMIC DNA]</scope>
    <source>
        <strain evidence="2">PF1309</strain>
    </source>
</reference>
<accession>A0A2A2K4A7</accession>
<comment type="caution">
    <text evidence="2">The sequence shown here is derived from an EMBL/GenBank/DDBJ whole genome shotgun (WGS) entry which is preliminary data.</text>
</comment>
<proteinExistence type="predicted"/>